<protein>
    <recommendedName>
        <fullName evidence="4">SUKH-4 family immunity protein</fullName>
    </recommendedName>
</protein>
<evidence type="ECO:0000313" key="3">
    <source>
        <dbReference type="Proteomes" id="UP001165124"/>
    </source>
</evidence>
<evidence type="ECO:0008006" key="4">
    <source>
        <dbReference type="Google" id="ProtNLM"/>
    </source>
</evidence>
<gene>
    <name evidence="2" type="ORF">Arub01_34960</name>
</gene>
<feature type="region of interest" description="Disordered" evidence="1">
    <location>
        <begin position="151"/>
        <end position="170"/>
    </location>
</feature>
<dbReference type="Proteomes" id="UP001165124">
    <property type="component" value="Unassembled WGS sequence"/>
</dbReference>
<keyword evidence="3" id="KW-1185">Reference proteome</keyword>
<accession>A0A9W6UXG4</accession>
<name>A0A9W6UXG4_9ACTN</name>
<sequence length="205" mass="22883">MIPELTFAELAAVFGEQGVLRTDPALLPEGLRHDETRGFLSAVGFPSSDVQGLVVVDEQFPRAVRGMREASHFTEYGWELPAEAADLFLLGEFQGAAMGVIGIDGASGAVRMVSELDMSRAVLLNSDISRLTYFLYVLRRDEHLYSWEHYDEHEQPDPESPEPDTMGQAAERIRQEFQRADPAALEEGENVWDAVLEDIARGEWT</sequence>
<comment type="caution">
    <text evidence="2">The sequence shown here is derived from an EMBL/GenBank/DDBJ whole genome shotgun (WGS) entry which is preliminary data.</text>
</comment>
<reference evidence="2" key="1">
    <citation type="submission" date="2023-02" db="EMBL/GenBank/DDBJ databases">
        <title>Actinomadura rubrobrunea NBRC 14622.</title>
        <authorList>
            <person name="Ichikawa N."/>
            <person name="Sato H."/>
            <person name="Tonouchi N."/>
        </authorList>
    </citation>
    <scope>NUCLEOTIDE SEQUENCE</scope>
    <source>
        <strain evidence="2">NBRC 14622</strain>
    </source>
</reference>
<evidence type="ECO:0000313" key="2">
    <source>
        <dbReference type="EMBL" id="GLW65252.1"/>
    </source>
</evidence>
<organism evidence="2 3">
    <name type="scientific">Actinomadura rubrobrunea</name>
    <dbReference type="NCBI Taxonomy" id="115335"/>
    <lineage>
        <taxon>Bacteria</taxon>
        <taxon>Bacillati</taxon>
        <taxon>Actinomycetota</taxon>
        <taxon>Actinomycetes</taxon>
        <taxon>Streptosporangiales</taxon>
        <taxon>Thermomonosporaceae</taxon>
        <taxon>Actinomadura</taxon>
    </lineage>
</organism>
<evidence type="ECO:0000256" key="1">
    <source>
        <dbReference type="SAM" id="MobiDB-lite"/>
    </source>
</evidence>
<dbReference type="Pfam" id="PF14435">
    <property type="entry name" value="SUKH-4"/>
    <property type="match status" value="1"/>
</dbReference>
<dbReference type="InterPro" id="IPR025851">
    <property type="entry name" value="SUKH-4"/>
</dbReference>
<dbReference type="EMBL" id="BSRZ01000008">
    <property type="protein sequence ID" value="GLW65252.1"/>
    <property type="molecule type" value="Genomic_DNA"/>
</dbReference>
<proteinExistence type="predicted"/>
<dbReference type="AlphaFoldDB" id="A0A9W6UXG4"/>